<organism evidence="1 2">
    <name type="scientific">Cupriavidus basilensis</name>
    <dbReference type="NCBI Taxonomy" id="68895"/>
    <lineage>
        <taxon>Bacteria</taxon>
        <taxon>Pseudomonadati</taxon>
        <taxon>Pseudomonadota</taxon>
        <taxon>Betaproteobacteria</taxon>
        <taxon>Burkholderiales</taxon>
        <taxon>Burkholderiaceae</taxon>
        <taxon>Cupriavidus</taxon>
    </lineage>
</organism>
<comment type="caution">
    <text evidence="1">The sequence shown here is derived from an EMBL/GenBank/DDBJ whole genome shotgun (WGS) entry which is preliminary data.</text>
</comment>
<dbReference type="EMBL" id="JARJLM010000371">
    <property type="protein sequence ID" value="MDF3835642.1"/>
    <property type="molecule type" value="Genomic_DNA"/>
</dbReference>
<accession>A0ABT6ASN7</accession>
<evidence type="ECO:0000313" key="1">
    <source>
        <dbReference type="EMBL" id="MDF3835642.1"/>
    </source>
</evidence>
<proteinExistence type="predicted"/>
<keyword evidence="2" id="KW-1185">Reference proteome</keyword>
<dbReference type="InterPro" id="IPR023214">
    <property type="entry name" value="HAD_sf"/>
</dbReference>
<dbReference type="Gene3D" id="3.40.50.1000">
    <property type="entry name" value="HAD superfamily/HAD-like"/>
    <property type="match status" value="2"/>
</dbReference>
<reference evidence="1 2" key="1">
    <citation type="submission" date="2023-03" db="EMBL/GenBank/DDBJ databases">
        <title>Draft assemblies of triclosan tolerant bacteria isolated from returned activated sludge.</title>
        <authorList>
            <person name="Van Hamelsveld S."/>
        </authorList>
    </citation>
    <scope>NUCLEOTIDE SEQUENCE [LARGE SCALE GENOMIC DNA]</scope>
    <source>
        <strain evidence="1 2">GW210010_S58</strain>
    </source>
</reference>
<dbReference type="GO" id="GO:0016787">
    <property type="term" value="F:hydrolase activity"/>
    <property type="evidence" value="ECO:0007669"/>
    <property type="project" value="UniProtKB-KW"/>
</dbReference>
<gene>
    <name evidence="1" type="ORF">P3W85_22210</name>
</gene>
<dbReference type="NCBIfam" id="TIGR01484">
    <property type="entry name" value="HAD-SF-IIB"/>
    <property type="match status" value="1"/>
</dbReference>
<dbReference type="RefSeq" id="WP_276266361.1">
    <property type="nucleotide sequence ID" value="NZ_JARJLM010000371.1"/>
</dbReference>
<sequence length="260" mass="28719">MQELSGSTFDDFRGIRFVLTDMDETLTYRGRLSAATYAALERLQTLGIQVIPVTAAPAGWCDQMARMWPIDGVIGENGGIFLRRSPDAHGVVRRYWHAVEAQAEVATQLQRIAHTVKAAVPEAVMADDQAFRLTSIAFSRTYDPSVDKKIVDALREAGANTTVNNLWILGWLGGYDKLSMTRRVMREAYGVDIDAKRDAILYTGDSTNDAPMFAFFKHTIGVSTVREHLSDIPVPPVWITDGPGGRGFIEAADAVIRSQR</sequence>
<evidence type="ECO:0000313" key="2">
    <source>
        <dbReference type="Proteomes" id="UP001216674"/>
    </source>
</evidence>
<dbReference type="InterPro" id="IPR036412">
    <property type="entry name" value="HAD-like_sf"/>
</dbReference>
<name>A0ABT6ASN7_9BURK</name>
<dbReference type="InterPro" id="IPR006379">
    <property type="entry name" value="HAD-SF_hydro_IIB"/>
</dbReference>
<keyword evidence="1" id="KW-0378">Hydrolase</keyword>
<protein>
    <submittedName>
        <fullName evidence="1">HAD-IIB family hydrolase</fullName>
    </submittedName>
</protein>
<dbReference type="Proteomes" id="UP001216674">
    <property type="component" value="Unassembled WGS sequence"/>
</dbReference>
<dbReference type="SUPFAM" id="SSF56784">
    <property type="entry name" value="HAD-like"/>
    <property type="match status" value="1"/>
</dbReference>